<evidence type="ECO:0000259" key="3">
    <source>
        <dbReference type="Pfam" id="PF08338"/>
    </source>
</evidence>
<dbReference type="InterPro" id="IPR001509">
    <property type="entry name" value="Epimerase_deHydtase"/>
</dbReference>
<accession>A0A0W7Z3S3</accession>
<reference evidence="4 5" key="1">
    <citation type="submission" date="2015-12" db="EMBL/GenBank/DDBJ databases">
        <title>Complete genome sequence of a multi-drug resistant strain Acidovorax sp. 12322-1.</title>
        <authorList>
            <person name="Ming D."/>
            <person name="Wang M."/>
            <person name="Hu S."/>
            <person name="Zhou Y."/>
            <person name="Jiang T."/>
        </authorList>
    </citation>
    <scope>NUCLEOTIDE SEQUENCE [LARGE SCALE GENOMIC DNA]</scope>
    <source>
        <strain evidence="4 5">12322-1</strain>
    </source>
</reference>
<evidence type="ECO:0000313" key="4">
    <source>
        <dbReference type="EMBL" id="KUF41840.1"/>
    </source>
</evidence>
<dbReference type="InterPro" id="IPR010099">
    <property type="entry name" value="SDR39U1"/>
</dbReference>
<dbReference type="PANTHER" id="PTHR11092">
    <property type="entry name" value="SUGAR NUCLEOTIDE EPIMERASE RELATED"/>
    <property type="match status" value="1"/>
</dbReference>
<dbReference type="Pfam" id="PF01370">
    <property type="entry name" value="Epimerase"/>
    <property type="match status" value="1"/>
</dbReference>
<feature type="domain" description="DUF1731" evidence="3">
    <location>
        <begin position="249"/>
        <end position="295"/>
    </location>
</feature>
<comment type="similarity">
    <text evidence="1">Belongs to the NAD(P)-dependent epimerase/dehydratase family. SDR39U1 subfamily.</text>
</comment>
<gene>
    <name evidence="4" type="ORF">AS359_05210</name>
</gene>
<organism evidence="4 5">
    <name type="scientific">Comamonas kerstersii</name>
    <dbReference type="NCBI Taxonomy" id="225992"/>
    <lineage>
        <taxon>Bacteria</taxon>
        <taxon>Pseudomonadati</taxon>
        <taxon>Pseudomonadota</taxon>
        <taxon>Betaproteobacteria</taxon>
        <taxon>Burkholderiales</taxon>
        <taxon>Comamonadaceae</taxon>
        <taxon>Comamonas</taxon>
    </lineage>
</organism>
<protein>
    <submittedName>
        <fullName evidence="4">Epimerase</fullName>
    </submittedName>
</protein>
<dbReference type="SUPFAM" id="SSF51735">
    <property type="entry name" value="NAD(P)-binding Rossmann-fold domains"/>
    <property type="match status" value="1"/>
</dbReference>
<dbReference type="STRING" id="225992.B5M06_00820"/>
<dbReference type="NCBIfam" id="TIGR01777">
    <property type="entry name" value="yfcH"/>
    <property type="match status" value="1"/>
</dbReference>
<comment type="caution">
    <text evidence="4">The sequence shown here is derived from an EMBL/GenBank/DDBJ whole genome shotgun (WGS) entry which is preliminary data.</text>
</comment>
<sequence length="298" mass="32882">MRILLTGGTGLIGRALCQYWHAQGHELWVLSRSPSQVPQLCSGAQGVQAFSELPQTAFDAVINLAGAPIADRPWTQARRDMLWRSRVDLTRTLVDWMRQQSTPPRVLISGSAAGWYGDGGDKLLDESSPSSQPDFGSQLCDAWEQEAHKASLLGVRVVLLRIAPVLSAHGGMLLRLLPLYKMGLGGRLGSGQQWIPWIHLDDQVRIIDSLLQREDCSGVFNACAPEPVRNMQFAQTLAQTLHRPALIPTPAWALRLLLGEMSVLLLGGQHLAPRRLQEAGFTWQYPQLQQALHNLLAS</sequence>
<proteinExistence type="inferred from homology"/>
<evidence type="ECO:0000256" key="1">
    <source>
        <dbReference type="ARBA" id="ARBA00009353"/>
    </source>
</evidence>
<dbReference type="InterPro" id="IPR036291">
    <property type="entry name" value="NAD(P)-bd_dom_sf"/>
</dbReference>
<evidence type="ECO:0000313" key="5">
    <source>
        <dbReference type="Proteomes" id="UP000053300"/>
    </source>
</evidence>
<keyword evidence="5" id="KW-1185">Reference proteome</keyword>
<name>A0A0W7Z3S3_9BURK</name>
<dbReference type="InterPro" id="IPR013549">
    <property type="entry name" value="DUF1731"/>
</dbReference>
<dbReference type="CDD" id="cd05242">
    <property type="entry name" value="SDR_a8"/>
    <property type="match status" value="1"/>
</dbReference>
<dbReference type="Pfam" id="PF08338">
    <property type="entry name" value="DUF1731"/>
    <property type="match status" value="1"/>
</dbReference>
<feature type="domain" description="NAD-dependent epimerase/dehydratase" evidence="2">
    <location>
        <begin position="3"/>
        <end position="222"/>
    </location>
</feature>
<dbReference type="PANTHER" id="PTHR11092:SF0">
    <property type="entry name" value="EPIMERASE FAMILY PROTEIN SDR39U1"/>
    <property type="match status" value="1"/>
</dbReference>
<dbReference type="Proteomes" id="UP000053300">
    <property type="component" value="Unassembled WGS sequence"/>
</dbReference>
<dbReference type="Gene3D" id="3.40.50.720">
    <property type="entry name" value="NAD(P)-binding Rossmann-like Domain"/>
    <property type="match status" value="1"/>
</dbReference>
<evidence type="ECO:0000259" key="2">
    <source>
        <dbReference type="Pfam" id="PF01370"/>
    </source>
</evidence>
<dbReference type="RefSeq" id="WP_058879598.1">
    <property type="nucleotide sequence ID" value="NZ_LPXH01000018.1"/>
</dbReference>
<dbReference type="EMBL" id="LPXH01000018">
    <property type="protein sequence ID" value="KUF41840.1"/>
    <property type="molecule type" value="Genomic_DNA"/>
</dbReference>
<dbReference type="AlphaFoldDB" id="A0A0W7Z3S3"/>